<dbReference type="InterPro" id="IPR011919">
    <property type="entry name" value="Cell_div_ZipA"/>
</dbReference>
<keyword evidence="13" id="KW-1185">Reference proteome</keyword>
<dbReference type="Gene3D" id="3.30.1400.10">
    <property type="entry name" value="ZipA, C-terminal FtsZ-binding domain"/>
    <property type="match status" value="1"/>
</dbReference>
<keyword evidence="5 8" id="KW-1133">Transmembrane helix</keyword>
<evidence type="ECO:0000313" key="13">
    <source>
        <dbReference type="Proteomes" id="UP001273505"/>
    </source>
</evidence>
<dbReference type="SUPFAM" id="SSF64383">
    <property type="entry name" value="Cell-division protein ZipA, C-terminal domain"/>
    <property type="match status" value="1"/>
</dbReference>
<dbReference type="GO" id="GO:0051301">
    <property type="term" value="P:cell division"/>
    <property type="evidence" value="ECO:0007669"/>
    <property type="project" value="UniProtKB-KW"/>
</dbReference>
<sequence>MKDWLTVIVVLLIVGILLDGWRRMRLASKDNIRVSKRARKFDSRGTDDEHLYPSELPNGGARVIAKRPVHGNSSHQQKQTSRVENTASTKSGQIPQQVSLNLDESVPMLMESVEPQQKAEAESAEAHVESAFESSTGAIADERVEPKFSALDETEFAADEPVFSEPQEEAPAQPDEVIIINVMAREGTQFAGDQLLDVLLQCGMRYGEMNIFHRHAQDSGDGPVQFSLANMVQPGTFDLDGMDNFTTPGVSLFLTLPMRSDSIKAFDNMRYTAQTVAETLSGELKDEQRSVMTRQTMEHCRQRIAEYERKRLSRASH</sequence>
<feature type="region of interest" description="Disordered" evidence="10">
    <location>
        <begin position="37"/>
        <end position="98"/>
    </location>
</feature>
<evidence type="ECO:0000256" key="10">
    <source>
        <dbReference type="SAM" id="MobiDB-lite"/>
    </source>
</evidence>
<evidence type="ECO:0000256" key="9">
    <source>
        <dbReference type="RuleBase" id="RU003612"/>
    </source>
</evidence>
<organism evidence="12 13">
    <name type="scientific">Gilvimarinus gilvus</name>
    <dbReference type="NCBI Taxonomy" id="3058038"/>
    <lineage>
        <taxon>Bacteria</taxon>
        <taxon>Pseudomonadati</taxon>
        <taxon>Pseudomonadota</taxon>
        <taxon>Gammaproteobacteria</taxon>
        <taxon>Cellvibrionales</taxon>
        <taxon>Cellvibrionaceae</taxon>
        <taxon>Gilvimarinus</taxon>
    </lineage>
</organism>
<dbReference type="PANTHER" id="PTHR38685:SF1">
    <property type="entry name" value="CELL DIVISION PROTEIN ZIPA"/>
    <property type="match status" value="1"/>
</dbReference>
<comment type="subcellular location">
    <subcellularLocation>
        <location evidence="8">Cell inner membrane</location>
        <topology evidence="8">Single-pass type I membrane protein</topology>
    </subcellularLocation>
    <text evidence="8">Localizes to the Z ring in an FtsZ-dependent manner.</text>
</comment>
<evidence type="ECO:0000256" key="8">
    <source>
        <dbReference type="HAMAP-Rule" id="MF_00509"/>
    </source>
</evidence>
<proteinExistence type="inferred from homology"/>
<dbReference type="Proteomes" id="UP001273505">
    <property type="component" value="Unassembled WGS sequence"/>
</dbReference>
<evidence type="ECO:0000256" key="5">
    <source>
        <dbReference type="ARBA" id="ARBA00022989"/>
    </source>
</evidence>
<dbReference type="RefSeq" id="WP_302721811.1">
    <property type="nucleotide sequence ID" value="NZ_JAULRU010000418.1"/>
</dbReference>
<dbReference type="Pfam" id="PF04354">
    <property type="entry name" value="ZipA_C"/>
    <property type="match status" value="1"/>
</dbReference>
<keyword evidence="4 8" id="KW-0812">Transmembrane</keyword>
<evidence type="ECO:0000259" key="11">
    <source>
        <dbReference type="SMART" id="SM00771"/>
    </source>
</evidence>
<reference evidence="12 13" key="1">
    <citation type="submission" date="2023-11" db="EMBL/GenBank/DDBJ databases">
        <title>Gilvimarinus fulvus sp. nov., isolated from the surface of Kelp.</title>
        <authorList>
            <person name="Sun Y.Y."/>
            <person name="Gong Y."/>
            <person name="Du Z.J."/>
        </authorList>
    </citation>
    <scope>NUCLEOTIDE SEQUENCE [LARGE SCALE GENOMIC DNA]</scope>
    <source>
        <strain evidence="12 13">SDUM040013</strain>
    </source>
</reference>
<keyword evidence="3 8" id="KW-0132">Cell division</keyword>
<keyword evidence="7 8" id="KW-0131">Cell cycle</keyword>
<dbReference type="SMART" id="SM00771">
    <property type="entry name" value="ZipA_C"/>
    <property type="match status" value="1"/>
</dbReference>
<comment type="function">
    <text evidence="8 9">Essential cell division protein that stabilizes the FtsZ protofilaments by cross-linking them and that serves as a cytoplasmic membrane anchor for the Z ring. Also required for the recruitment to the septal ring of downstream cell division proteins.</text>
</comment>
<protein>
    <recommendedName>
        <fullName evidence="8 9">Cell division protein ZipA</fullName>
    </recommendedName>
</protein>
<evidence type="ECO:0000313" key="12">
    <source>
        <dbReference type="EMBL" id="MDX6849920.1"/>
    </source>
</evidence>
<evidence type="ECO:0000256" key="6">
    <source>
        <dbReference type="ARBA" id="ARBA00023136"/>
    </source>
</evidence>
<feature type="compositionally biased region" description="Basic and acidic residues" evidence="10">
    <location>
        <begin position="40"/>
        <end position="52"/>
    </location>
</feature>
<dbReference type="InterPro" id="IPR036765">
    <property type="entry name" value="ZipA_FtsZ-bd_C_sf"/>
</dbReference>
<feature type="domain" description="ZipA C-terminal FtsZ-binding" evidence="11">
    <location>
        <begin position="174"/>
        <end position="304"/>
    </location>
</feature>
<dbReference type="NCBIfam" id="TIGR02205">
    <property type="entry name" value="septum_zipA"/>
    <property type="match status" value="1"/>
</dbReference>
<evidence type="ECO:0000256" key="3">
    <source>
        <dbReference type="ARBA" id="ARBA00022618"/>
    </source>
</evidence>
<name>A0ABU4RYQ3_9GAMM</name>
<comment type="similarity">
    <text evidence="8 9">Belongs to the ZipA family.</text>
</comment>
<dbReference type="EMBL" id="JAXAFO010000017">
    <property type="protein sequence ID" value="MDX6849920.1"/>
    <property type="molecule type" value="Genomic_DNA"/>
</dbReference>
<evidence type="ECO:0000256" key="4">
    <source>
        <dbReference type="ARBA" id="ARBA00022692"/>
    </source>
</evidence>
<keyword evidence="2 8" id="KW-0997">Cell inner membrane</keyword>
<accession>A0ABU4RYQ3</accession>
<dbReference type="PANTHER" id="PTHR38685">
    <property type="entry name" value="CELL DIVISION PROTEIN ZIPA"/>
    <property type="match status" value="1"/>
</dbReference>
<evidence type="ECO:0000256" key="7">
    <source>
        <dbReference type="ARBA" id="ARBA00023306"/>
    </source>
</evidence>
<evidence type="ECO:0000256" key="2">
    <source>
        <dbReference type="ARBA" id="ARBA00022519"/>
    </source>
</evidence>
<gene>
    <name evidence="8 12" type="primary">zipA</name>
    <name evidence="12" type="ORF">SCD92_11160</name>
</gene>
<comment type="subunit">
    <text evidence="8">Interacts with FtsZ via their C-terminal domains.</text>
</comment>
<dbReference type="InterPro" id="IPR007449">
    <property type="entry name" value="ZipA_FtsZ-bd_C"/>
</dbReference>
<keyword evidence="6 8" id="KW-0472">Membrane</keyword>
<dbReference type="HAMAP" id="MF_00509">
    <property type="entry name" value="ZipA"/>
    <property type="match status" value="1"/>
</dbReference>
<feature type="compositionally biased region" description="Polar residues" evidence="10">
    <location>
        <begin position="71"/>
        <end position="98"/>
    </location>
</feature>
<keyword evidence="1 8" id="KW-1003">Cell membrane</keyword>
<evidence type="ECO:0000256" key="1">
    <source>
        <dbReference type="ARBA" id="ARBA00022475"/>
    </source>
</evidence>
<comment type="caution">
    <text evidence="12">The sequence shown here is derived from an EMBL/GenBank/DDBJ whole genome shotgun (WGS) entry which is preliminary data.</text>
</comment>